<evidence type="ECO:0000313" key="4">
    <source>
        <dbReference type="Proteomes" id="UP000319143"/>
    </source>
</evidence>
<feature type="region of interest" description="Disordered" evidence="1">
    <location>
        <begin position="128"/>
        <end position="154"/>
    </location>
</feature>
<keyword evidence="4" id="KW-1185">Reference proteome</keyword>
<dbReference type="AlphaFoldDB" id="A0A5C6D968"/>
<name>A0A5C6D968_9BACT</name>
<accession>A0A5C6D968</accession>
<evidence type="ECO:0000313" key="3">
    <source>
        <dbReference type="EMBL" id="TWU31399.1"/>
    </source>
</evidence>
<keyword evidence="2" id="KW-0472">Membrane</keyword>
<protein>
    <submittedName>
        <fullName evidence="3">Uncharacterized protein</fullName>
    </submittedName>
</protein>
<feature type="transmembrane region" description="Helical" evidence="2">
    <location>
        <begin position="69"/>
        <end position="86"/>
    </location>
</feature>
<gene>
    <name evidence="3" type="ORF">Poly41_62680</name>
</gene>
<dbReference type="RefSeq" id="WP_146530979.1">
    <property type="nucleotide sequence ID" value="NZ_SJPV01000017.1"/>
</dbReference>
<comment type="caution">
    <text evidence="3">The sequence shown here is derived from an EMBL/GenBank/DDBJ whole genome shotgun (WGS) entry which is preliminary data.</text>
</comment>
<dbReference type="EMBL" id="SJPV01000017">
    <property type="protein sequence ID" value="TWU31399.1"/>
    <property type="molecule type" value="Genomic_DNA"/>
</dbReference>
<organism evidence="3 4">
    <name type="scientific">Novipirellula artificiosorum</name>
    <dbReference type="NCBI Taxonomy" id="2528016"/>
    <lineage>
        <taxon>Bacteria</taxon>
        <taxon>Pseudomonadati</taxon>
        <taxon>Planctomycetota</taxon>
        <taxon>Planctomycetia</taxon>
        <taxon>Pirellulales</taxon>
        <taxon>Pirellulaceae</taxon>
        <taxon>Novipirellula</taxon>
    </lineage>
</organism>
<keyword evidence="2" id="KW-0812">Transmembrane</keyword>
<sequence length="154" mass="16960">MNRHKNSSRDGLLERATEALRQTPISANAPADLVSSVVLRLDSEEAAADMVEPQSLFERIQAMQPLTKFVLVASLFLVFCGLFSLLSPRSLAYALEEVAAAIVLKMENAPEDRPVNGSFELLRQRVRNAQDDPGKGSLALGEKRVALSRRKREA</sequence>
<reference evidence="3 4" key="1">
    <citation type="submission" date="2019-02" db="EMBL/GenBank/DDBJ databases">
        <title>Deep-cultivation of Planctomycetes and their phenomic and genomic characterization uncovers novel biology.</title>
        <authorList>
            <person name="Wiegand S."/>
            <person name="Jogler M."/>
            <person name="Boedeker C."/>
            <person name="Pinto D."/>
            <person name="Vollmers J."/>
            <person name="Rivas-Marin E."/>
            <person name="Kohn T."/>
            <person name="Peeters S.H."/>
            <person name="Heuer A."/>
            <person name="Rast P."/>
            <person name="Oberbeckmann S."/>
            <person name="Bunk B."/>
            <person name="Jeske O."/>
            <person name="Meyerdierks A."/>
            <person name="Storesund J.E."/>
            <person name="Kallscheuer N."/>
            <person name="Luecker S."/>
            <person name="Lage O.M."/>
            <person name="Pohl T."/>
            <person name="Merkel B.J."/>
            <person name="Hornburger P."/>
            <person name="Mueller R.-W."/>
            <person name="Bruemmer F."/>
            <person name="Labrenz M."/>
            <person name="Spormann A.M."/>
            <person name="Op Den Camp H."/>
            <person name="Overmann J."/>
            <person name="Amann R."/>
            <person name="Jetten M.S.M."/>
            <person name="Mascher T."/>
            <person name="Medema M.H."/>
            <person name="Devos D.P."/>
            <person name="Kaster A.-K."/>
            <person name="Ovreas L."/>
            <person name="Rohde M."/>
            <person name="Galperin M.Y."/>
            <person name="Jogler C."/>
        </authorList>
    </citation>
    <scope>NUCLEOTIDE SEQUENCE [LARGE SCALE GENOMIC DNA]</scope>
    <source>
        <strain evidence="3 4">Poly41</strain>
    </source>
</reference>
<dbReference type="Proteomes" id="UP000319143">
    <property type="component" value="Unassembled WGS sequence"/>
</dbReference>
<evidence type="ECO:0000256" key="1">
    <source>
        <dbReference type="SAM" id="MobiDB-lite"/>
    </source>
</evidence>
<evidence type="ECO:0000256" key="2">
    <source>
        <dbReference type="SAM" id="Phobius"/>
    </source>
</evidence>
<proteinExistence type="predicted"/>
<keyword evidence="2" id="KW-1133">Transmembrane helix</keyword>